<keyword evidence="7" id="KW-0539">Nucleus</keyword>
<dbReference type="InterPro" id="IPR054559">
    <property type="entry name" value="PSMD12-CSN4-like_N"/>
</dbReference>
<sequence>MLIDHLLSKEVPQAISRKVMSHTARILRKGLNSEVFLEVAETAVDKIKKSNMGQGMEDADSILRNDLFASCLEEGDFIRAAEALAGLNVESSARTYQVVEKADHYVKIAECYLMNDDSMEAEIFVNKAMPLMSEVLMKEIEGNTTRGQQLNLRYKVTHSRVLDSNRKFLDAAWNYYELSQFVNIKADELLELFGKATTCAILGKAGPQRDRILGSLYKDERLGTLEQLEGYSTHAQVLTKMYMQQILRRTELRAFEDSLSPHQKAMTSDKMTIPQRAVIEHNMAAAAHIYENIRFAELGNVLEIDAQNAERIAAKMISESRLNGYIDQIDGVLHLEDDMDTLKNWDDRISDLCLQVNKSWEDIEKTYPQLSPEIR</sequence>
<reference evidence="9" key="1">
    <citation type="submission" date="2021-01" db="EMBL/GenBank/DDBJ databases">
        <authorList>
            <person name="Corre E."/>
            <person name="Pelletier E."/>
            <person name="Niang G."/>
            <person name="Scheremetjew M."/>
            <person name="Finn R."/>
            <person name="Kale V."/>
            <person name="Holt S."/>
            <person name="Cochrane G."/>
            <person name="Meng A."/>
            <person name="Brown T."/>
            <person name="Cohen L."/>
        </authorList>
    </citation>
    <scope>NUCLEOTIDE SEQUENCE</scope>
    <source>
        <strain evidence="9">CCMP1381</strain>
    </source>
</reference>
<name>A0A7S2FBM7_9STRA</name>
<dbReference type="PROSITE" id="PS50250">
    <property type="entry name" value="PCI"/>
    <property type="match status" value="1"/>
</dbReference>
<keyword evidence="6" id="KW-0736">Signalosome</keyword>
<protein>
    <recommendedName>
        <fullName evidence="4">COP9 signalosome complex subunit 4</fullName>
    </recommendedName>
</protein>
<dbReference type="GO" id="GO:0008180">
    <property type="term" value="C:COP9 signalosome"/>
    <property type="evidence" value="ECO:0007669"/>
    <property type="project" value="UniProtKB-KW"/>
</dbReference>
<comment type="subcellular location">
    <subcellularLocation>
        <location evidence="2">Cytoplasm</location>
    </subcellularLocation>
    <subcellularLocation>
        <location evidence="1">Nucleus</location>
    </subcellularLocation>
</comment>
<evidence type="ECO:0000259" key="8">
    <source>
        <dbReference type="PROSITE" id="PS50250"/>
    </source>
</evidence>
<accession>A0A7S2FBM7</accession>
<evidence type="ECO:0000256" key="2">
    <source>
        <dbReference type="ARBA" id="ARBA00004496"/>
    </source>
</evidence>
<comment type="similarity">
    <text evidence="3">Belongs to the CSN4 family.</text>
</comment>
<dbReference type="PANTHER" id="PTHR10855">
    <property type="entry name" value="26S PROTEASOME NON-ATPASE REGULATORY SUBUNIT 12/COP9 SIGNALOSOME COMPLEX SUBUNIT 4"/>
    <property type="match status" value="1"/>
</dbReference>
<gene>
    <name evidence="9" type="ORF">DSPE1174_LOCUS5375</name>
</gene>
<evidence type="ECO:0000256" key="4">
    <source>
        <dbReference type="ARBA" id="ARBA00014881"/>
    </source>
</evidence>
<dbReference type="InterPro" id="IPR036388">
    <property type="entry name" value="WH-like_DNA-bd_sf"/>
</dbReference>
<feature type="domain" description="PCI" evidence="8">
    <location>
        <begin position="170"/>
        <end position="340"/>
    </location>
</feature>
<evidence type="ECO:0000256" key="3">
    <source>
        <dbReference type="ARBA" id="ARBA00010417"/>
    </source>
</evidence>
<dbReference type="PANTHER" id="PTHR10855:SF2">
    <property type="entry name" value="COP9 SIGNALOSOME COMPLEX SUBUNIT 4"/>
    <property type="match status" value="1"/>
</dbReference>
<dbReference type="SMART" id="SM00088">
    <property type="entry name" value="PINT"/>
    <property type="match status" value="1"/>
</dbReference>
<dbReference type="Gene3D" id="1.10.10.10">
    <property type="entry name" value="Winged helix-like DNA-binding domain superfamily/Winged helix DNA-binding domain"/>
    <property type="match status" value="1"/>
</dbReference>
<dbReference type="Pfam" id="PF01399">
    <property type="entry name" value="PCI"/>
    <property type="match status" value="1"/>
</dbReference>
<dbReference type="Pfam" id="PF22241">
    <property type="entry name" value="PSMD12-CSN4_N"/>
    <property type="match status" value="1"/>
</dbReference>
<dbReference type="InterPro" id="IPR036390">
    <property type="entry name" value="WH_DNA-bd_sf"/>
</dbReference>
<dbReference type="SUPFAM" id="SSF46785">
    <property type="entry name" value="Winged helix' DNA-binding domain"/>
    <property type="match status" value="1"/>
</dbReference>
<keyword evidence="5" id="KW-0963">Cytoplasm</keyword>
<dbReference type="GO" id="GO:0005829">
    <property type="term" value="C:cytosol"/>
    <property type="evidence" value="ECO:0007669"/>
    <property type="project" value="TreeGrafter"/>
</dbReference>
<evidence type="ECO:0000256" key="6">
    <source>
        <dbReference type="ARBA" id="ARBA00022790"/>
    </source>
</evidence>
<proteinExistence type="inferred from homology"/>
<evidence type="ECO:0000313" key="9">
    <source>
        <dbReference type="EMBL" id="CAD9385692.1"/>
    </source>
</evidence>
<evidence type="ECO:0000256" key="1">
    <source>
        <dbReference type="ARBA" id="ARBA00004123"/>
    </source>
</evidence>
<dbReference type="AlphaFoldDB" id="A0A7S2FBM7"/>
<evidence type="ECO:0000256" key="5">
    <source>
        <dbReference type="ARBA" id="ARBA00022490"/>
    </source>
</evidence>
<dbReference type="InterPro" id="IPR000717">
    <property type="entry name" value="PCI_dom"/>
</dbReference>
<organism evidence="9">
    <name type="scientific">Octactis speculum</name>
    <dbReference type="NCBI Taxonomy" id="3111310"/>
    <lineage>
        <taxon>Eukaryota</taxon>
        <taxon>Sar</taxon>
        <taxon>Stramenopiles</taxon>
        <taxon>Ochrophyta</taxon>
        <taxon>Dictyochophyceae</taxon>
        <taxon>Dictyochales</taxon>
        <taxon>Dictyochaceae</taxon>
        <taxon>Octactis</taxon>
    </lineage>
</organism>
<dbReference type="InterPro" id="IPR040134">
    <property type="entry name" value="PSMD12/CSN4"/>
</dbReference>
<evidence type="ECO:0000256" key="7">
    <source>
        <dbReference type="ARBA" id="ARBA00023242"/>
    </source>
</evidence>
<dbReference type="EMBL" id="HBGS01010191">
    <property type="protein sequence ID" value="CAD9385692.1"/>
    <property type="molecule type" value="Transcribed_RNA"/>
</dbReference>